<name>A0A6J2XYR1_SITOR</name>
<proteinExistence type="predicted"/>
<reference evidence="3" key="1">
    <citation type="submission" date="2025-08" db="UniProtKB">
        <authorList>
            <consortium name="RefSeq"/>
        </authorList>
    </citation>
    <scope>IDENTIFICATION</scope>
    <source>
        <tissue evidence="3">Gonads</tissue>
    </source>
</reference>
<feature type="signal peptide" evidence="1">
    <location>
        <begin position="1"/>
        <end position="16"/>
    </location>
</feature>
<evidence type="ECO:0000256" key="1">
    <source>
        <dbReference type="SAM" id="SignalP"/>
    </source>
</evidence>
<keyword evidence="1" id="KW-0732">Signal</keyword>
<protein>
    <submittedName>
        <fullName evidence="3">Uncharacterized protein LOC115882106</fullName>
    </submittedName>
</protein>
<evidence type="ECO:0000313" key="2">
    <source>
        <dbReference type="Proteomes" id="UP000504635"/>
    </source>
</evidence>
<sequence length="146" mass="17149">MYRVILFLLFIIRTNALFDNDLDFNCRGKTFKNVTLTAYYPDYTNQDNEFGFQDKKGRKLRTLQDYLDGRNDYVTLGMDEQLGIPYGTKVCIPELNKHFGHRIRLEVRDSSFDLYGLGYSRADICVRTEIDSYDTIVNRQVTLIFV</sequence>
<keyword evidence="2" id="KW-1185">Reference proteome</keyword>
<accession>A0A6J2XYR1</accession>
<gene>
    <name evidence="3" type="primary">LOC115882106</name>
</gene>
<dbReference type="Proteomes" id="UP000504635">
    <property type="component" value="Unplaced"/>
</dbReference>
<feature type="chain" id="PRO_5026763643" evidence="1">
    <location>
        <begin position="17"/>
        <end position="146"/>
    </location>
</feature>
<dbReference type="RefSeq" id="XP_030755809.1">
    <property type="nucleotide sequence ID" value="XM_030899949.1"/>
</dbReference>
<organism evidence="2 3">
    <name type="scientific">Sitophilus oryzae</name>
    <name type="common">Rice weevil</name>
    <name type="synonym">Curculio oryzae</name>
    <dbReference type="NCBI Taxonomy" id="7048"/>
    <lineage>
        <taxon>Eukaryota</taxon>
        <taxon>Metazoa</taxon>
        <taxon>Ecdysozoa</taxon>
        <taxon>Arthropoda</taxon>
        <taxon>Hexapoda</taxon>
        <taxon>Insecta</taxon>
        <taxon>Pterygota</taxon>
        <taxon>Neoptera</taxon>
        <taxon>Endopterygota</taxon>
        <taxon>Coleoptera</taxon>
        <taxon>Polyphaga</taxon>
        <taxon>Cucujiformia</taxon>
        <taxon>Curculionidae</taxon>
        <taxon>Dryophthorinae</taxon>
        <taxon>Sitophilus</taxon>
    </lineage>
</organism>
<dbReference type="AlphaFoldDB" id="A0A6J2XYR1"/>
<dbReference type="KEGG" id="soy:115882106"/>
<dbReference type="InParanoid" id="A0A6J2XYR1"/>
<dbReference type="GeneID" id="115882106"/>
<dbReference type="OrthoDB" id="7752123at2759"/>
<evidence type="ECO:0000313" key="3">
    <source>
        <dbReference type="RefSeq" id="XP_030755809.1"/>
    </source>
</evidence>